<keyword evidence="1" id="KW-0812">Transmembrane</keyword>
<accession>A0A1G8DCA9</accession>
<keyword evidence="3" id="KW-1185">Reference proteome</keyword>
<feature type="transmembrane region" description="Helical" evidence="1">
    <location>
        <begin position="120"/>
        <end position="138"/>
    </location>
</feature>
<dbReference type="OrthoDB" id="667323at2"/>
<dbReference type="STRING" id="262004.SAMN04489796_103175"/>
<gene>
    <name evidence="2" type="ORF">SAMN04489796_103175</name>
</gene>
<dbReference type="EMBL" id="FNCZ01000003">
    <property type="protein sequence ID" value="SDH55357.1"/>
    <property type="molecule type" value="Genomic_DNA"/>
</dbReference>
<protein>
    <submittedName>
        <fullName evidence="2">Uncharacterized protein</fullName>
    </submittedName>
</protein>
<evidence type="ECO:0000313" key="2">
    <source>
        <dbReference type="EMBL" id="SDH55357.1"/>
    </source>
</evidence>
<name>A0A1G8DCA9_9FLAO</name>
<dbReference type="AlphaFoldDB" id="A0A1G8DCA9"/>
<sequence>MLKLWKLSDSKTNKLILVKDNCIYKGNPKPDELNKLNSDSSDLAFLNHLFSIPYSYITSIQSQVGKNEIKIYFGNGSEEELIIKDKNTKKEVFDFLKQDIPHFKYSSELPSVLRYAKPQFFALLFMTALFIWSLYLAIQIENGAEYEIIGGGRSITSIVLAIANLGVFKNIIGYIILLGIISISLFGKLKSRSETEFLIRQK</sequence>
<keyword evidence="1" id="KW-0472">Membrane</keyword>
<feature type="transmembrane region" description="Helical" evidence="1">
    <location>
        <begin position="158"/>
        <end position="186"/>
    </location>
</feature>
<organism evidence="2 3">
    <name type="scientific">Winogradskyella thalassocola</name>
    <dbReference type="NCBI Taxonomy" id="262004"/>
    <lineage>
        <taxon>Bacteria</taxon>
        <taxon>Pseudomonadati</taxon>
        <taxon>Bacteroidota</taxon>
        <taxon>Flavobacteriia</taxon>
        <taxon>Flavobacteriales</taxon>
        <taxon>Flavobacteriaceae</taxon>
        <taxon>Winogradskyella</taxon>
    </lineage>
</organism>
<reference evidence="3" key="1">
    <citation type="submission" date="2016-10" db="EMBL/GenBank/DDBJ databases">
        <authorList>
            <person name="Varghese N."/>
            <person name="Submissions S."/>
        </authorList>
    </citation>
    <scope>NUCLEOTIDE SEQUENCE [LARGE SCALE GENOMIC DNA]</scope>
    <source>
        <strain evidence="3">DSM 15363</strain>
    </source>
</reference>
<evidence type="ECO:0000313" key="3">
    <source>
        <dbReference type="Proteomes" id="UP000199492"/>
    </source>
</evidence>
<dbReference type="RefSeq" id="WP_092467490.1">
    <property type="nucleotide sequence ID" value="NZ_FNCZ01000003.1"/>
</dbReference>
<evidence type="ECO:0000256" key="1">
    <source>
        <dbReference type="SAM" id="Phobius"/>
    </source>
</evidence>
<dbReference type="Proteomes" id="UP000199492">
    <property type="component" value="Unassembled WGS sequence"/>
</dbReference>
<proteinExistence type="predicted"/>
<keyword evidence="1" id="KW-1133">Transmembrane helix</keyword>